<organism evidence="1 2">
    <name type="scientific">Linum trigynum</name>
    <dbReference type="NCBI Taxonomy" id="586398"/>
    <lineage>
        <taxon>Eukaryota</taxon>
        <taxon>Viridiplantae</taxon>
        <taxon>Streptophyta</taxon>
        <taxon>Embryophyta</taxon>
        <taxon>Tracheophyta</taxon>
        <taxon>Spermatophyta</taxon>
        <taxon>Magnoliopsida</taxon>
        <taxon>eudicotyledons</taxon>
        <taxon>Gunneridae</taxon>
        <taxon>Pentapetalae</taxon>
        <taxon>rosids</taxon>
        <taxon>fabids</taxon>
        <taxon>Malpighiales</taxon>
        <taxon>Linaceae</taxon>
        <taxon>Linum</taxon>
    </lineage>
</organism>
<gene>
    <name evidence="1" type="ORF">LTRI10_LOCUS51609</name>
</gene>
<protein>
    <submittedName>
        <fullName evidence="1">Uncharacterized protein</fullName>
    </submittedName>
</protein>
<evidence type="ECO:0000313" key="1">
    <source>
        <dbReference type="EMBL" id="CAL1412305.1"/>
    </source>
</evidence>
<evidence type="ECO:0000313" key="2">
    <source>
        <dbReference type="Proteomes" id="UP001497516"/>
    </source>
</evidence>
<dbReference type="AlphaFoldDB" id="A0AAV2GNI8"/>
<dbReference type="EMBL" id="OZ034822">
    <property type="protein sequence ID" value="CAL1412305.1"/>
    <property type="molecule type" value="Genomic_DNA"/>
</dbReference>
<keyword evidence="2" id="KW-1185">Reference proteome</keyword>
<accession>A0AAV2GNI8</accession>
<sequence>MKSNKVFGTSKRNAVNFIQPSSLRKNVRTRQFFSSISTSGGDCSHHTMYSGAPSRRAHVFETSSSSIPNTGPIASTDEDDFVMHVEGANEVESNAPSLQENFTEPIVVVKRKVRSMSKCKRVGKLRPGEKLPIVFFRNGPVGVNKSEFSRKNFQTLRWRYIRVI</sequence>
<proteinExistence type="predicted"/>
<dbReference type="Proteomes" id="UP001497516">
    <property type="component" value="Chromosome 9"/>
</dbReference>
<name>A0AAV2GNI8_9ROSI</name>
<reference evidence="1 2" key="1">
    <citation type="submission" date="2024-04" db="EMBL/GenBank/DDBJ databases">
        <authorList>
            <person name="Fracassetti M."/>
        </authorList>
    </citation>
    <scope>NUCLEOTIDE SEQUENCE [LARGE SCALE GENOMIC DNA]</scope>
</reference>